<name>A0ABQ7SK63_PHRPL</name>
<sequence length="85" mass="10028">MSYTGPMRWLYEQTRIVFFPIYGLFPVKLRTHIGQPIPYDPNVTAEELAEKTKIAMEALRDKHQKIPGSILRALQERFETQHKKQ</sequence>
<keyword evidence="2" id="KW-1185">Reference proteome</keyword>
<dbReference type="Proteomes" id="UP000826234">
    <property type="component" value="Unassembled WGS sequence"/>
</dbReference>
<comment type="caution">
    <text evidence="1">The sequence shown here is derived from an EMBL/GenBank/DDBJ whole genome shotgun (WGS) entry which is preliminary data.</text>
</comment>
<organism evidence="1 2">
    <name type="scientific">Phrynosoma platyrhinos</name>
    <name type="common">Desert horned lizard</name>
    <dbReference type="NCBI Taxonomy" id="52577"/>
    <lineage>
        <taxon>Eukaryota</taxon>
        <taxon>Metazoa</taxon>
        <taxon>Chordata</taxon>
        <taxon>Craniata</taxon>
        <taxon>Vertebrata</taxon>
        <taxon>Euteleostomi</taxon>
        <taxon>Lepidosauria</taxon>
        <taxon>Squamata</taxon>
        <taxon>Bifurcata</taxon>
        <taxon>Unidentata</taxon>
        <taxon>Episquamata</taxon>
        <taxon>Toxicofera</taxon>
        <taxon>Iguania</taxon>
        <taxon>Phrynosomatidae</taxon>
        <taxon>Phrynosomatinae</taxon>
        <taxon>Phrynosoma</taxon>
    </lineage>
</organism>
<accession>A0ABQ7SK63</accession>
<dbReference type="EMBL" id="JAIPUX010005289">
    <property type="protein sequence ID" value="KAH0617704.1"/>
    <property type="molecule type" value="Genomic_DNA"/>
</dbReference>
<evidence type="ECO:0000313" key="1">
    <source>
        <dbReference type="EMBL" id="KAH0617704.1"/>
    </source>
</evidence>
<reference evidence="1 2" key="1">
    <citation type="journal article" date="2022" name="Gigascience">
        <title>A chromosome-level genome assembly and annotation of the desert horned lizard, Phrynosoma platyrhinos, provides insight into chromosomal rearrangements among reptiles.</title>
        <authorList>
            <person name="Koochekian N."/>
            <person name="Ascanio A."/>
            <person name="Farleigh K."/>
            <person name="Card D.C."/>
            <person name="Schield D.R."/>
            <person name="Castoe T.A."/>
            <person name="Jezkova T."/>
        </authorList>
    </citation>
    <scope>NUCLEOTIDE SEQUENCE [LARGE SCALE GENOMIC DNA]</scope>
    <source>
        <strain evidence="1">NK-2021</strain>
    </source>
</reference>
<evidence type="ECO:0008006" key="3">
    <source>
        <dbReference type="Google" id="ProtNLM"/>
    </source>
</evidence>
<dbReference type="PANTHER" id="PTHR22753:SF23">
    <property type="entry name" value="TRANSMEMBRANE PROTEIN 68"/>
    <property type="match status" value="1"/>
</dbReference>
<protein>
    <recommendedName>
        <fullName evidence="3">Transmembrane protein 68</fullName>
    </recommendedName>
</protein>
<proteinExistence type="predicted"/>
<evidence type="ECO:0000313" key="2">
    <source>
        <dbReference type="Proteomes" id="UP000826234"/>
    </source>
</evidence>
<gene>
    <name evidence="1" type="ORF">JD844_016202</name>
</gene>
<dbReference type="PANTHER" id="PTHR22753">
    <property type="entry name" value="TRANSMEMBRANE PROTEIN 68"/>
    <property type="match status" value="1"/>
</dbReference>